<dbReference type="AlphaFoldDB" id="A0A978UKI1"/>
<protein>
    <submittedName>
        <fullName evidence="2">Uncharacterized protein</fullName>
    </submittedName>
</protein>
<evidence type="ECO:0000313" key="3">
    <source>
        <dbReference type="Proteomes" id="UP000813462"/>
    </source>
</evidence>
<accession>A0A978UKI1</accession>
<sequence>MSGGGLLHAEKEQKNQESSTTAAVMLHLSGDGRRILNTRYSTEIVENKLVFVVDVAVGEEEVFSGGRDGVVGDSANVIYNRVDVVK</sequence>
<proteinExistence type="predicted"/>
<dbReference type="EMBL" id="JAEACU010000010">
    <property type="protein sequence ID" value="KAH7515333.1"/>
    <property type="molecule type" value="Genomic_DNA"/>
</dbReference>
<reference evidence="2" key="1">
    <citation type="journal article" date="2021" name="Front. Plant Sci.">
        <title>Chromosome-Scale Genome Assembly for Chinese Sour Jujube and Insights Into Its Genome Evolution and Domestication Signature.</title>
        <authorList>
            <person name="Shen L.-Y."/>
            <person name="Luo H."/>
            <person name="Wang X.-L."/>
            <person name="Wang X.-M."/>
            <person name="Qiu X.-J."/>
            <person name="Liu H."/>
            <person name="Zhou S.-S."/>
            <person name="Jia K.-H."/>
            <person name="Nie S."/>
            <person name="Bao Y.-T."/>
            <person name="Zhang R.-G."/>
            <person name="Yun Q.-Z."/>
            <person name="Chai Y.-H."/>
            <person name="Lu J.-Y."/>
            <person name="Li Y."/>
            <person name="Zhao S.-W."/>
            <person name="Mao J.-F."/>
            <person name="Jia S.-G."/>
            <person name="Mao Y.-M."/>
        </authorList>
    </citation>
    <scope>NUCLEOTIDE SEQUENCE</scope>
    <source>
        <strain evidence="2">AT0</strain>
        <tissue evidence="2">Leaf</tissue>
    </source>
</reference>
<organism evidence="2 3">
    <name type="scientific">Ziziphus jujuba var. spinosa</name>
    <dbReference type="NCBI Taxonomy" id="714518"/>
    <lineage>
        <taxon>Eukaryota</taxon>
        <taxon>Viridiplantae</taxon>
        <taxon>Streptophyta</taxon>
        <taxon>Embryophyta</taxon>
        <taxon>Tracheophyta</taxon>
        <taxon>Spermatophyta</taxon>
        <taxon>Magnoliopsida</taxon>
        <taxon>eudicotyledons</taxon>
        <taxon>Gunneridae</taxon>
        <taxon>Pentapetalae</taxon>
        <taxon>rosids</taxon>
        <taxon>fabids</taxon>
        <taxon>Rosales</taxon>
        <taxon>Rhamnaceae</taxon>
        <taxon>Paliureae</taxon>
        <taxon>Ziziphus</taxon>
    </lineage>
</organism>
<evidence type="ECO:0000256" key="1">
    <source>
        <dbReference type="SAM" id="MobiDB-lite"/>
    </source>
</evidence>
<name>A0A978UKI1_ZIZJJ</name>
<dbReference type="Proteomes" id="UP000813462">
    <property type="component" value="Unassembled WGS sequence"/>
</dbReference>
<feature type="region of interest" description="Disordered" evidence="1">
    <location>
        <begin position="1"/>
        <end position="20"/>
    </location>
</feature>
<evidence type="ECO:0000313" key="2">
    <source>
        <dbReference type="EMBL" id="KAH7515333.1"/>
    </source>
</evidence>
<gene>
    <name evidence="2" type="ORF">FEM48_Zijuj10G0015500</name>
</gene>
<comment type="caution">
    <text evidence="2">The sequence shown here is derived from an EMBL/GenBank/DDBJ whole genome shotgun (WGS) entry which is preliminary data.</text>
</comment>